<sequence length="138" mass="15488">MPNFVAGVTVPVAEITEDNEHLLRTGYTARKPTELPVLGRWFPKGRVPEVEAAYLDLILYSREQIRKENAATGIKTLDTDAPWGIISVKAQMEPYETPMQPITVMRNSMISEGGSGVDIDRDAYMRSVKYWESRATIA</sequence>
<name>A0A7S1JHE9_9EUGL</name>
<organism evidence="1">
    <name type="scientific">Eutreptiella gymnastica</name>
    <dbReference type="NCBI Taxonomy" id="73025"/>
    <lineage>
        <taxon>Eukaryota</taxon>
        <taxon>Discoba</taxon>
        <taxon>Euglenozoa</taxon>
        <taxon>Euglenida</taxon>
        <taxon>Spirocuta</taxon>
        <taxon>Euglenophyceae</taxon>
        <taxon>Eutreptiales</taxon>
        <taxon>Eutreptiaceae</taxon>
        <taxon>Eutreptiella</taxon>
    </lineage>
</organism>
<dbReference type="EMBL" id="HBGA01148287">
    <property type="protein sequence ID" value="CAD9042929.1"/>
    <property type="molecule type" value="Transcribed_RNA"/>
</dbReference>
<protein>
    <submittedName>
        <fullName evidence="1">Uncharacterized protein</fullName>
    </submittedName>
</protein>
<dbReference type="PANTHER" id="PTHR38666:SF2">
    <property type="entry name" value="FLAGELLAR ASSOCIATED PROTEIN"/>
    <property type="match status" value="1"/>
</dbReference>
<dbReference type="Pfam" id="PF11539">
    <property type="entry name" value="DUF3228"/>
    <property type="match status" value="1"/>
</dbReference>
<proteinExistence type="predicted"/>
<dbReference type="Gene3D" id="3.30.2310.50">
    <property type="entry name" value="Protein of unknown function (DUF3228), domain 1"/>
    <property type="match status" value="1"/>
</dbReference>
<reference evidence="1" key="1">
    <citation type="submission" date="2021-01" db="EMBL/GenBank/DDBJ databases">
        <authorList>
            <person name="Corre E."/>
            <person name="Pelletier E."/>
            <person name="Niang G."/>
            <person name="Scheremetjew M."/>
            <person name="Finn R."/>
            <person name="Kale V."/>
            <person name="Holt S."/>
            <person name="Cochrane G."/>
            <person name="Meng A."/>
            <person name="Brown T."/>
            <person name="Cohen L."/>
        </authorList>
    </citation>
    <scope>NUCLEOTIDE SEQUENCE</scope>
    <source>
        <strain evidence="1">NIES-381</strain>
    </source>
</reference>
<dbReference type="InterPro" id="IPR021610">
    <property type="entry name" value="DUF3228"/>
</dbReference>
<gene>
    <name evidence="1" type="ORF">EGYM00392_LOCUS54111</name>
</gene>
<accession>A0A7S1JHE9</accession>
<dbReference type="AlphaFoldDB" id="A0A7S1JHE9"/>
<evidence type="ECO:0000313" key="1">
    <source>
        <dbReference type="EMBL" id="CAD9042929.1"/>
    </source>
</evidence>
<dbReference type="PANTHER" id="PTHR38666">
    <property type="match status" value="1"/>
</dbReference>